<sequence length="1012" mass="111406">DGSGSGSKSGGVKGDEAGESGGGGSDSANIEGSWENQAARSGVRFEYFNERALALSLGEEGGLGEPTAEDDGREVLVFEFLDGDLLRGEGKNNSDDRVRMPVFSHQQVMRLIERRNTRFTQAVTAFLERCAADGTDPEAVLKAQSEQFIPQPSAADKEEKLADSLPPTIPRERKSIPEIIDEIKQCSWYTGQIVPDGHRVFDAQEACYGDLDFLLSQDLVNALYNTKNITRFYAHQAEAINALHAGHHVVVATSTSSGKSLIYQLPVLHALEQDPHTRAMYIFPTKALAQDQRRSLQEMVAFMPGLEGVLVETFDGDTPMGEREAIRDGASIVFTNPDMLHVTILPREERWRTFLKNLRYVVVDELHYYNGLLGSHVAFIMRRLRRTCAAVGNRHVKFISCSATVANPEEHFRTIFGIDDVRLIDFDGSPSGRKEFLCWNTPYKTPGDPASGRGNAMVECSRLFCQLVLRGVRVIGFCRVREQCEKLVSAVKQELEALGRAEVVARVMGYRGGYTAQDRRRIETDMFEGKLLGIVATSALELGVDIGTLDCVLTWGFPYTIANLRQQSGRAGRRNKDSLSILVGDGFATDQHYMQNPDELFSKPNCELQVDLDNMLVKEGHLQCAAYEMPIQPAADSVYFGADLAQICADRLTPDDTNQFYHCHARFRPQPSRFVAIRDAEDDYFAIIDTTNNRNVLLEQLDASRATFTLYDGAIFLHQGTTYLVRDFDPSRAIARVERVRADWLTAQRDFTDVDAVETHLARPLARNPTLHACYGAVRITQQVFGYLKIDPRRGNRVLDAVAVDNPPVVRQARGMWLDIPSRALEILALRRLNAAAAIHAAQHALMSLVPNFVVSLPGDVRTECKSGKKEFAKKQSSRKRPARLTLYDARGGAGGAGLSRKAWEFVDLLLGQALQRVEGCACQAGCVECCASEVCVEMNEVMSKAGCVVVLRVLLGEEVDVEALPMGPEEGSPVGLETVVPAREVPTRDGRGLVLVGGGGGERGGSGSGRA</sequence>
<dbReference type="GO" id="GO:0005524">
    <property type="term" value="F:ATP binding"/>
    <property type="evidence" value="ECO:0007669"/>
    <property type="project" value="UniProtKB-KW"/>
</dbReference>
<organism evidence="6 7">
    <name type="scientific">Staphylotrichum tortipilum</name>
    <dbReference type="NCBI Taxonomy" id="2831512"/>
    <lineage>
        <taxon>Eukaryota</taxon>
        <taxon>Fungi</taxon>
        <taxon>Dikarya</taxon>
        <taxon>Ascomycota</taxon>
        <taxon>Pezizomycotina</taxon>
        <taxon>Sordariomycetes</taxon>
        <taxon>Sordariomycetidae</taxon>
        <taxon>Sordariales</taxon>
        <taxon>Chaetomiaceae</taxon>
        <taxon>Staphylotrichum</taxon>
    </lineage>
</organism>
<reference evidence="6" key="1">
    <citation type="journal article" date="2023" name="Mol. Phylogenet. Evol.">
        <title>Genome-scale phylogeny and comparative genomics of the fungal order Sordariales.</title>
        <authorList>
            <person name="Hensen N."/>
            <person name="Bonometti L."/>
            <person name="Westerberg I."/>
            <person name="Brannstrom I.O."/>
            <person name="Guillou S."/>
            <person name="Cros-Aarteil S."/>
            <person name="Calhoun S."/>
            <person name="Haridas S."/>
            <person name="Kuo A."/>
            <person name="Mondo S."/>
            <person name="Pangilinan J."/>
            <person name="Riley R."/>
            <person name="LaButti K."/>
            <person name="Andreopoulos B."/>
            <person name="Lipzen A."/>
            <person name="Chen C."/>
            <person name="Yan M."/>
            <person name="Daum C."/>
            <person name="Ng V."/>
            <person name="Clum A."/>
            <person name="Steindorff A."/>
            <person name="Ohm R.A."/>
            <person name="Martin F."/>
            <person name="Silar P."/>
            <person name="Natvig D.O."/>
            <person name="Lalanne C."/>
            <person name="Gautier V."/>
            <person name="Ament-Velasquez S.L."/>
            <person name="Kruys A."/>
            <person name="Hutchinson M.I."/>
            <person name="Powell A.J."/>
            <person name="Barry K."/>
            <person name="Miller A.N."/>
            <person name="Grigoriev I.V."/>
            <person name="Debuchy R."/>
            <person name="Gladieux P."/>
            <person name="Hiltunen Thoren M."/>
            <person name="Johannesson H."/>
        </authorList>
    </citation>
    <scope>NUCLEOTIDE SEQUENCE</scope>
    <source>
        <strain evidence="6">CBS 103.79</strain>
    </source>
</reference>
<feature type="domain" description="Helicase C-terminal" evidence="5">
    <location>
        <begin position="463"/>
        <end position="616"/>
    </location>
</feature>
<dbReference type="GO" id="GO:0043138">
    <property type="term" value="F:3'-5' DNA helicase activity"/>
    <property type="evidence" value="ECO:0007669"/>
    <property type="project" value="TreeGrafter"/>
</dbReference>
<keyword evidence="7" id="KW-1185">Reference proteome</keyword>
<feature type="region of interest" description="Disordered" evidence="3">
    <location>
        <begin position="989"/>
        <end position="1012"/>
    </location>
</feature>
<feature type="domain" description="Helicase ATP-binding" evidence="4">
    <location>
        <begin position="240"/>
        <end position="423"/>
    </location>
</feature>
<dbReference type="Gene3D" id="3.40.50.300">
    <property type="entry name" value="P-loop containing nucleotide triphosphate hydrolases"/>
    <property type="match status" value="2"/>
</dbReference>
<dbReference type="PROSITE" id="PS51192">
    <property type="entry name" value="HELICASE_ATP_BIND_1"/>
    <property type="match status" value="1"/>
</dbReference>
<dbReference type="InterPro" id="IPR001650">
    <property type="entry name" value="Helicase_C-like"/>
</dbReference>
<evidence type="ECO:0000313" key="6">
    <source>
        <dbReference type="EMBL" id="KAK3897306.1"/>
    </source>
</evidence>
<protein>
    <submittedName>
        <fullName evidence="6">P-loop containing nucleoside triphosphate hydrolase protein</fullName>
    </submittedName>
</protein>
<dbReference type="InterPro" id="IPR018973">
    <property type="entry name" value="MZB"/>
</dbReference>
<feature type="region of interest" description="Disordered" evidence="3">
    <location>
        <begin position="1"/>
        <end position="35"/>
    </location>
</feature>
<dbReference type="InterPro" id="IPR011545">
    <property type="entry name" value="DEAD/DEAH_box_helicase_dom"/>
</dbReference>
<evidence type="ECO:0000259" key="5">
    <source>
        <dbReference type="PROSITE" id="PS51194"/>
    </source>
</evidence>
<dbReference type="GO" id="GO:0003676">
    <property type="term" value="F:nucleic acid binding"/>
    <property type="evidence" value="ECO:0007669"/>
    <property type="project" value="InterPro"/>
</dbReference>
<dbReference type="CDD" id="cd18797">
    <property type="entry name" value="SF2_C_Hrq"/>
    <property type="match status" value="1"/>
</dbReference>
<keyword evidence="6" id="KW-0378">Hydrolase</keyword>
<feature type="compositionally biased region" description="Gly residues" evidence="3">
    <location>
        <begin position="996"/>
        <end position="1012"/>
    </location>
</feature>
<dbReference type="Proteomes" id="UP001303889">
    <property type="component" value="Unassembled WGS sequence"/>
</dbReference>
<evidence type="ECO:0000256" key="2">
    <source>
        <dbReference type="ARBA" id="ARBA00022840"/>
    </source>
</evidence>
<proteinExistence type="predicted"/>
<comment type="caution">
    <text evidence="6">The sequence shown here is derived from an EMBL/GenBank/DDBJ whole genome shotgun (WGS) entry which is preliminary data.</text>
</comment>
<dbReference type="GO" id="GO:0036297">
    <property type="term" value="P:interstrand cross-link repair"/>
    <property type="evidence" value="ECO:0007669"/>
    <property type="project" value="TreeGrafter"/>
</dbReference>
<evidence type="ECO:0000313" key="7">
    <source>
        <dbReference type="Proteomes" id="UP001303889"/>
    </source>
</evidence>
<dbReference type="Pfam" id="PF22982">
    <property type="entry name" value="WHD_HRQ1"/>
    <property type="match status" value="1"/>
</dbReference>
<reference evidence="6" key="2">
    <citation type="submission" date="2023-05" db="EMBL/GenBank/DDBJ databases">
        <authorList>
            <consortium name="Lawrence Berkeley National Laboratory"/>
            <person name="Steindorff A."/>
            <person name="Hensen N."/>
            <person name="Bonometti L."/>
            <person name="Westerberg I."/>
            <person name="Brannstrom I.O."/>
            <person name="Guillou S."/>
            <person name="Cros-Aarteil S."/>
            <person name="Calhoun S."/>
            <person name="Haridas S."/>
            <person name="Kuo A."/>
            <person name="Mondo S."/>
            <person name="Pangilinan J."/>
            <person name="Riley R."/>
            <person name="Labutti K."/>
            <person name="Andreopoulos B."/>
            <person name="Lipzen A."/>
            <person name="Chen C."/>
            <person name="Yanf M."/>
            <person name="Daum C."/>
            <person name="Ng V."/>
            <person name="Clum A."/>
            <person name="Ohm R."/>
            <person name="Martin F."/>
            <person name="Silar P."/>
            <person name="Natvig D."/>
            <person name="Lalanne C."/>
            <person name="Gautier V."/>
            <person name="Ament-Velasquez S.L."/>
            <person name="Kruys A."/>
            <person name="Hutchinson M.I."/>
            <person name="Powell A.J."/>
            <person name="Barry K."/>
            <person name="Miller A.N."/>
            <person name="Grigoriev I.V."/>
            <person name="Debuchy R."/>
            <person name="Gladieux P."/>
            <person name="Thoren M.H."/>
            <person name="Johannesson H."/>
        </authorList>
    </citation>
    <scope>NUCLEOTIDE SEQUENCE</scope>
    <source>
        <strain evidence="6">CBS 103.79</strain>
    </source>
</reference>
<keyword evidence="1" id="KW-0547">Nucleotide-binding</keyword>
<dbReference type="PANTHER" id="PTHR47957:SF3">
    <property type="entry name" value="ATP-DEPENDENT HELICASE HRQ1"/>
    <property type="match status" value="1"/>
</dbReference>
<dbReference type="SUPFAM" id="SSF52540">
    <property type="entry name" value="P-loop containing nucleoside triphosphate hydrolases"/>
    <property type="match status" value="1"/>
</dbReference>
<dbReference type="AlphaFoldDB" id="A0AAN6RPE4"/>
<dbReference type="PROSITE" id="PS51194">
    <property type="entry name" value="HELICASE_CTER"/>
    <property type="match status" value="1"/>
</dbReference>
<dbReference type="GO" id="GO:0005634">
    <property type="term" value="C:nucleus"/>
    <property type="evidence" value="ECO:0007669"/>
    <property type="project" value="TreeGrafter"/>
</dbReference>
<dbReference type="GO" id="GO:0006289">
    <property type="term" value="P:nucleotide-excision repair"/>
    <property type="evidence" value="ECO:0007669"/>
    <property type="project" value="TreeGrafter"/>
</dbReference>
<evidence type="ECO:0000256" key="3">
    <source>
        <dbReference type="SAM" id="MobiDB-lite"/>
    </source>
</evidence>
<evidence type="ECO:0000259" key="4">
    <source>
        <dbReference type="PROSITE" id="PS51192"/>
    </source>
</evidence>
<keyword evidence="2" id="KW-0067">ATP-binding</keyword>
<dbReference type="EMBL" id="MU856204">
    <property type="protein sequence ID" value="KAK3897306.1"/>
    <property type="molecule type" value="Genomic_DNA"/>
</dbReference>
<dbReference type="InterPro" id="IPR055227">
    <property type="entry name" value="HRQ1_WHD"/>
</dbReference>
<gene>
    <name evidence="6" type="ORF">C8A05DRAFT_19905</name>
</gene>
<dbReference type="CDD" id="cd17923">
    <property type="entry name" value="DEXHc_Hrq1-like"/>
    <property type="match status" value="1"/>
</dbReference>
<dbReference type="SMART" id="SM00487">
    <property type="entry name" value="DEXDc"/>
    <property type="match status" value="1"/>
</dbReference>
<feature type="compositionally biased region" description="Gly residues" evidence="3">
    <location>
        <begin position="1"/>
        <end position="12"/>
    </location>
</feature>
<dbReference type="Pfam" id="PF00271">
    <property type="entry name" value="Helicase_C"/>
    <property type="match status" value="1"/>
</dbReference>
<dbReference type="Pfam" id="PF00270">
    <property type="entry name" value="DEAD"/>
    <property type="match status" value="1"/>
</dbReference>
<name>A0AAN6RPE4_9PEZI</name>
<feature type="non-terminal residue" evidence="6">
    <location>
        <position position="1"/>
    </location>
</feature>
<dbReference type="Pfam" id="PF09369">
    <property type="entry name" value="MZB"/>
    <property type="match status" value="1"/>
</dbReference>
<evidence type="ECO:0000256" key="1">
    <source>
        <dbReference type="ARBA" id="ARBA00022741"/>
    </source>
</evidence>
<dbReference type="InterPro" id="IPR027417">
    <property type="entry name" value="P-loop_NTPase"/>
</dbReference>
<dbReference type="SMART" id="SM00490">
    <property type="entry name" value="HELICc"/>
    <property type="match status" value="1"/>
</dbReference>
<dbReference type="GO" id="GO:0016787">
    <property type="term" value="F:hydrolase activity"/>
    <property type="evidence" value="ECO:0007669"/>
    <property type="project" value="UniProtKB-KW"/>
</dbReference>
<dbReference type="PANTHER" id="PTHR47957">
    <property type="entry name" value="ATP-DEPENDENT HELICASE HRQ1"/>
    <property type="match status" value="1"/>
</dbReference>
<accession>A0AAN6RPE4</accession>
<dbReference type="InterPro" id="IPR014001">
    <property type="entry name" value="Helicase_ATP-bd"/>
</dbReference>